<evidence type="ECO:0000313" key="2">
    <source>
        <dbReference type="EMBL" id="MEQ2285649.1"/>
    </source>
</evidence>
<dbReference type="Proteomes" id="UP001469553">
    <property type="component" value="Unassembled WGS sequence"/>
</dbReference>
<accession>A0ABV0XW54</accession>
<feature type="non-terminal residue" evidence="2">
    <location>
        <position position="93"/>
    </location>
</feature>
<feature type="compositionally biased region" description="Low complexity" evidence="1">
    <location>
        <begin position="1"/>
        <end position="16"/>
    </location>
</feature>
<gene>
    <name evidence="2" type="ORF">AMECASPLE_034080</name>
</gene>
<organism evidence="2 3">
    <name type="scientific">Ameca splendens</name>
    <dbReference type="NCBI Taxonomy" id="208324"/>
    <lineage>
        <taxon>Eukaryota</taxon>
        <taxon>Metazoa</taxon>
        <taxon>Chordata</taxon>
        <taxon>Craniata</taxon>
        <taxon>Vertebrata</taxon>
        <taxon>Euteleostomi</taxon>
        <taxon>Actinopterygii</taxon>
        <taxon>Neopterygii</taxon>
        <taxon>Teleostei</taxon>
        <taxon>Neoteleostei</taxon>
        <taxon>Acanthomorphata</taxon>
        <taxon>Ovalentaria</taxon>
        <taxon>Atherinomorphae</taxon>
        <taxon>Cyprinodontiformes</taxon>
        <taxon>Goodeidae</taxon>
        <taxon>Ameca</taxon>
    </lineage>
</organism>
<evidence type="ECO:0000256" key="1">
    <source>
        <dbReference type="SAM" id="MobiDB-lite"/>
    </source>
</evidence>
<dbReference type="EMBL" id="JAHRIP010014156">
    <property type="protein sequence ID" value="MEQ2285649.1"/>
    <property type="molecule type" value="Genomic_DNA"/>
</dbReference>
<name>A0ABV0XW54_9TELE</name>
<feature type="non-terminal residue" evidence="2">
    <location>
        <position position="1"/>
    </location>
</feature>
<keyword evidence="3" id="KW-1185">Reference proteome</keyword>
<reference evidence="2 3" key="1">
    <citation type="submission" date="2021-06" db="EMBL/GenBank/DDBJ databases">
        <authorList>
            <person name="Palmer J.M."/>
        </authorList>
    </citation>
    <scope>NUCLEOTIDE SEQUENCE [LARGE SCALE GENOMIC DNA]</scope>
    <source>
        <strain evidence="2 3">AS_MEX2019</strain>
        <tissue evidence="2">Muscle</tissue>
    </source>
</reference>
<proteinExistence type="predicted"/>
<protein>
    <submittedName>
        <fullName evidence="2">Uncharacterized protein</fullName>
    </submittedName>
</protein>
<comment type="caution">
    <text evidence="2">The sequence shown here is derived from an EMBL/GenBank/DDBJ whole genome shotgun (WGS) entry which is preliminary data.</text>
</comment>
<evidence type="ECO:0000313" key="3">
    <source>
        <dbReference type="Proteomes" id="UP001469553"/>
    </source>
</evidence>
<feature type="region of interest" description="Disordered" evidence="1">
    <location>
        <begin position="1"/>
        <end position="23"/>
    </location>
</feature>
<sequence length="93" mass="10314">YHHSLPSSPYYSTPGPDGQRLSASGRLSSEYLNQSSSAKVLLLMCNTAGSGQQAVRFGPPFLMLEDRNISWEQLQQSILSQQYYLMLNGSQAQ</sequence>